<name>A0ABP9QUQ5_9RHOO</name>
<gene>
    <name evidence="3" type="ORF">GCM10025770_27220</name>
</gene>
<evidence type="ECO:0000313" key="3">
    <source>
        <dbReference type="EMBL" id="GAA5167901.1"/>
    </source>
</evidence>
<sequence length="185" mass="18938">MNKMSQLAATALIATGALLTTPAQATAIEWSISGPGTTSATQVDADTWSMHYDQPGYGVTRVWTVSGVADSAGDYAIDYIFSGFHSWYMAQASLTASQTGGPSTALLPNSGVSGGFNVSGSYTFAGVSAGDVLSFTITGYNWDSSAIIVGDLVLDQTSEIPEPAGLALAALGLTGLAASRRRRAA</sequence>
<keyword evidence="4" id="KW-1185">Reference proteome</keyword>
<protein>
    <recommendedName>
        <fullName evidence="2">Ice-binding protein C-terminal domain-containing protein</fullName>
    </recommendedName>
</protein>
<feature type="signal peptide" evidence="1">
    <location>
        <begin position="1"/>
        <end position="25"/>
    </location>
</feature>
<reference evidence="4" key="1">
    <citation type="journal article" date="2019" name="Int. J. Syst. Evol. Microbiol.">
        <title>The Global Catalogue of Microorganisms (GCM) 10K type strain sequencing project: providing services to taxonomists for standard genome sequencing and annotation.</title>
        <authorList>
            <consortium name="The Broad Institute Genomics Platform"/>
            <consortium name="The Broad Institute Genome Sequencing Center for Infectious Disease"/>
            <person name="Wu L."/>
            <person name="Ma J."/>
        </authorList>
    </citation>
    <scope>NUCLEOTIDE SEQUENCE [LARGE SCALE GENOMIC DNA]</scope>
    <source>
        <strain evidence="4">JCM 18715</strain>
    </source>
</reference>
<dbReference type="InterPro" id="IPR013424">
    <property type="entry name" value="Ice-binding_C"/>
</dbReference>
<proteinExistence type="predicted"/>
<keyword evidence="1" id="KW-0732">Signal</keyword>
<dbReference type="RefSeq" id="WP_345533615.1">
    <property type="nucleotide sequence ID" value="NZ_BAABLD010000008.1"/>
</dbReference>
<feature type="domain" description="Ice-binding protein C-terminal" evidence="2">
    <location>
        <begin position="160"/>
        <end position="181"/>
    </location>
</feature>
<evidence type="ECO:0000259" key="2">
    <source>
        <dbReference type="Pfam" id="PF07589"/>
    </source>
</evidence>
<dbReference type="Pfam" id="PF07589">
    <property type="entry name" value="PEP-CTERM"/>
    <property type="match status" value="1"/>
</dbReference>
<dbReference type="EMBL" id="BAABLD010000008">
    <property type="protein sequence ID" value="GAA5167901.1"/>
    <property type="molecule type" value="Genomic_DNA"/>
</dbReference>
<dbReference type="Proteomes" id="UP001500547">
    <property type="component" value="Unassembled WGS sequence"/>
</dbReference>
<accession>A0ABP9QUQ5</accession>
<organism evidence="3 4">
    <name type="scientific">Viridibacterium curvum</name>
    <dbReference type="NCBI Taxonomy" id="1101404"/>
    <lineage>
        <taxon>Bacteria</taxon>
        <taxon>Pseudomonadati</taxon>
        <taxon>Pseudomonadota</taxon>
        <taxon>Betaproteobacteria</taxon>
        <taxon>Rhodocyclales</taxon>
        <taxon>Rhodocyclaceae</taxon>
        <taxon>Viridibacterium</taxon>
    </lineage>
</organism>
<evidence type="ECO:0000313" key="4">
    <source>
        <dbReference type="Proteomes" id="UP001500547"/>
    </source>
</evidence>
<comment type="caution">
    <text evidence="3">The sequence shown here is derived from an EMBL/GenBank/DDBJ whole genome shotgun (WGS) entry which is preliminary data.</text>
</comment>
<feature type="chain" id="PRO_5046574748" description="Ice-binding protein C-terminal domain-containing protein" evidence="1">
    <location>
        <begin position="26"/>
        <end position="185"/>
    </location>
</feature>
<evidence type="ECO:0000256" key="1">
    <source>
        <dbReference type="SAM" id="SignalP"/>
    </source>
</evidence>